<keyword evidence="4" id="KW-1185">Reference proteome</keyword>
<dbReference type="AlphaFoldDB" id="A0A3N9P5R4"/>
<organism evidence="3 4">
    <name type="scientific">Paenibacillus rhizophilus</name>
    <dbReference type="NCBI Taxonomy" id="1850366"/>
    <lineage>
        <taxon>Bacteria</taxon>
        <taxon>Bacillati</taxon>
        <taxon>Bacillota</taxon>
        <taxon>Bacilli</taxon>
        <taxon>Bacillales</taxon>
        <taxon>Paenibacillaceae</taxon>
        <taxon>Paenibacillus</taxon>
    </lineage>
</organism>
<keyword evidence="1" id="KW-0472">Membrane</keyword>
<accession>A0A3N9P5R4</accession>
<evidence type="ECO:0000313" key="4">
    <source>
        <dbReference type="Proteomes" id="UP000282529"/>
    </source>
</evidence>
<evidence type="ECO:0000313" key="3">
    <source>
        <dbReference type="EMBL" id="RQW11561.1"/>
    </source>
</evidence>
<dbReference type="PANTHER" id="PTHR37290:SF1">
    <property type="entry name" value="INNER MEMBRANE PROTEIN YIAA"/>
    <property type="match status" value="1"/>
</dbReference>
<proteinExistence type="predicted"/>
<evidence type="ECO:0000259" key="2">
    <source>
        <dbReference type="Pfam" id="PF05360"/>
    </source>
</evidence>
<feature type="domain" description="YiaAB two helix" evidence="2">
    <location>
        <begin position="72"/>
        <end position="124"/>
    </location>
</feature>
<reference evidence="3 4" key="1">
    <citation type="submission" date="2018-11" db="EMBL/GenBank/DDBJ databases">
        <title>Genome sequence of strain 7197.</title>
        <authorList>
            <person name="Gao J."/>
            <person name="Sun J."/>
        </authorList>
    </citation>
    <scope>NUCLEOTIDE SEQUENCE [LARGE SCALE GENOMIC DNA]</scope>
    <source>
        <strain evidence="3 4">7197</strain>
    </source>
</reference>
<dbReference type="InterPro" id="IPR008024">
    <property type="entry name" value="YiaAB"/>
</dbReference>
<keyword evidence="1" id="KW-1133">Transmembrane helix</keyword>
<dbReference type="InterPro" id="IPR038972">
    <property type="entry name" value="YiaA-like"/>
</dbReference>
<dbReference type="PANTHER" id="PTHR37290">
    <property type="entry name" value="INNER MEMBRANE PROTEIN YIAA-RELATED"/>
    <property type="match status" value="1"/>
</dbReference>
<dbReference type="Pfam" id="PF05360">
    <property type="entry name" value="YiaAB"/>
    <property type="match status" value="2"/>
</dbReference>
<feature type="transmembrane region" description="Helical" evidence="1">
    <location>
        <begin position="28"/>
        <end position="48"/>
    </location>
</feature>
<sequence length="140" mass="15854">MAWTAFVIAAGFEFVGIYTLQEPLSVKGYYAVCGVLIIISSFMLQKVVRDNDEDDFLQEQNPYHRKRNTSAFTFLAWAGFVIAILFEYIGLYTLKEPLYVKGYYAIAAAFLVVSCFVLQKTIRDNEEDDYNLGVSPSSEA</sequence>
<dbReference type="OrthoDB" id="3295178at2"/>
<protein>
    <recommendedName>
        <fullName evidence="2">YiaAB two helix domain-containing protein</fullName>
    </recommendedName>
</protein>
<gene>
    <name evidence="3" type="ORF">EH198_11100</name>
</gene>
<dbReference type="GO" id="GO:0006974">
    <property type="term" value="P:DNA damage response"/>
    <property type="evidence" value="ECO:0007669"/>
    <property type="project" value="TreeGrafter"/>
</dbReference>
<comment type="caution">
    <text evidence="3">The sequence shown here is derived from an EMBL/GenBank/DDBJ whole genome shotgun (WGS) entry which is preliminary data.</text>
</comment>
<feature type="transmembrane region" description="Helical" evidence="1">
    <location>
        <begin position="69"/>
        <end position="90"/>
    </location>
</feature>
<name>A0A3N9P5R4_9BACL</name>
<keyword evidence="1" id="KW-0812">Transmembrane</keyword>
<feature type="transmembrane region" description="Helical" evidence="1">
    <location>
        <begin position="102"/>
        <end position="118"/>
    </location>
</feature>
<dbReference type="GO" id="GO:0005886">
    <property type="term" value="C:plasma membrane"/>
    <property type="evidence" value="ECO:0007669"/>
    <property type="project" value="TreeGrafter"/>
</dbReference>
<dbReference type="Proteomes" id="UP000282529">
    <property type="component" value="Unassembled WGS sequence"/>
</dbReference>
<evidence type="ECO:0000256" key="1">
    <source>
        <dbReference type="SAM" id="Phobius"/>
    </source>
</evidence>
<dbReference type="EMBL" id="RQPI01000005">
    <property type="protein sequence ID" value="RQW11561.1"/>
    <property type="molecule type" value="Genomic_DNA"/>
</dbReference>
<feature type="domain" description="YiaAB two helix" evidence="2">
    <location>
        <begin position="2"/>
        <end position="50"/>
    </location>
</feature>